<comment type="caution">
    <text evidence="1">The sequence shown here is derived from an EMBL/GenBank/DDBJ whole genome shotgun (WGS) entry which is preliminary data.</text>
</comment>
<dbReference type="AlphaFoldDB" id="A0A7J6XGL4"/>
<evidence type="ECO:0000313" key="1">
    <source>
        <dbReference type="EMBL" id="KAF5207752.1"/>
    </source>
</evidence>
<name>A0A7J6XGL4_THATH</name>
<protein>
    <submittedName>
        <fullName evidence="1">Uncharacterized protein</fullName>
    </submittedName>
</protein>
<gene>
    <name evidence="1" type="ORF">FRX31_002660</name>
</gene>
<sequence length="68" mass="7715">MMFLLILIPDFDGSNEKVARCPLNRALGVGWPWLVCKGNVPSLWTTRLLDACTLARQCQRGLWQLRDG</sequence>
<accession>A0A7J6XGL4</accession>
<keyword evidence="2" id="KW-1185">Reference proteome</keyword>
<dbReference type="Proteomes" id="UP000554482">
    <property type="component" value="Unassembled WGS sequence"/>
</dbReference>
<dbReference type="EMBL" id="JABWDY010001013">
    <property type="protein sequence ID" value="KAF5207752.1"/>
    <property type="molecule type" value="Genomic_DNA"/>
</dbReference>
<evidence type="ECO:0000313" key="2">
    <source>
        <dbReference type="Proteomes" id="UP000554482"/>
    </source>
</evidence>
<proteinExistence type="predicted"/>
<reference evidence="1 2" key="1">
    <citation type="submission" date="2020-06" db="EMBL/GenBank/DDBJ databases">
        <title>Transcriptomic and genomic resources for Thalictrum thalictroides and T. hernandezii: Facilitating candidate gene discovery in an emerging model plant lineage.</title>
        <authorList>
            <person name="Arias T."/>
            <person name="Riano-Pachon D.M."/>
            <person name="Di Stilio V.S."/>
        </authorList>
    </citation>
    <scope>NUCLEOTIDE SEQUENCE [LARGE SCALE GENOMIC DNA]</scope>
    <source>
        <strain evidence="2">cv. WT478/WT964</strain>
        <tissue evidence="1">Leaves</tissue>
    </source>
</reference>
<organism evidence="1 2">
    <name type="scientific">Thalictrum thalictroides</name>
    <name type="common">Rue-anemone</name>
    <name type="synonym">Anemone thalictroides</name>
    <dbReference type="NCBI Taxonomy" id="46969"/>
    <lineage>
        <taxon>Eukaryota</taxon>
        <taxon>Viridiplantae</taxon>
        <taxon>Streptophyta</taxon>
        <taxon>Embryophyta</taxon>
        <taxon>Tracheophyta</taxon>
        <taxon>Spermatophyta</taxon>
        <taxon>Magnoliopsida</taxon>
        <taxon>Ranunculales</taxon>
        <taxon>Ranunculaceae</taxon>
        <taxon>Thalictroideae</taxon>
        <taxon>Thalictrum</taxon>
    </lineage>
</organism>